<keyword evidence="2" id="KW-0804">Transcription</keyword>
<dbReference type="PROSITE" id="PS01124">
    <property type="entry name" value="HTH_ARAC_FAMILY_2"/>
    <property type="match status" value="1"/>
</dbReference>
<dbReference type="SMART" id="SM00342">
    <property type="entry name" value="HTH_ARAC"/>
    <property type="match status" value="1"/>
</dbReference>
<dbReference type="Proteomes" id="UP001529180">
    <property type="component" value="Unassembled WGS sequence"/>
</dbReference>
<keyword evidence="1" id="KW-0805">Transcription regulation</keyword>
<dbReference type="Gene3D" id="3.40.50.880">
    <property type="match status" value="1"/>
</dbReference>
<dbReference type="RefSeq" id="WP_258548036.1">
    <property type="nucleotide sequence ID" value="NZ_JARSBO010000001.1"/>
</dbReference>
<gene>
    <name evidence="4" type="ORF">P7680_02690</name>
</gene>
<dbReference type="InterPro" id="IPR029062">
    <property type="entry name" value="Class_I_gatase-like"/>
</dbReference>
<protein>
    <submittedName>
        <fullName evidence="4">GlxA family transcriptional regulator</fullName>
    </submittedName>
</protein>
<dbReference type="SUPFAM" id="SSF46689">
    <property type="entry name" value="Homeodomain-like"/>
    <property type="match status" value="2"/>
</dbReference>
<dbReference type="EMBL" id="JARSBO010000001">
    <property type="protein sequence ID" value="MDG4717884.1"/>
    <property type="molecule type" value="Genomic_DNA"/>
</dbReference>
<evidence type="ECO:0000256" key="2">
    <source>
        <dbReference type="ARBA" id="ARBA00023163"/>
    </source>
</evidence>
<dbReference type="InterPro" id="IPR009057">
    <property type="entry name" value="Homeodomain-like_sf"/>
</dbReference>
<dbReference type="InterPro" id="IPR052158">
    <property type="entry name" value="INH-QAR"/>
</dbReference>
<evidence type="ECO:0000259" key="3">
    <source>
        <dbReference type="PROSITE" id="PS01124"/>
    </source>
</evidence>
<dbReference type="InterPro" id="IPR018060">
    <property type="entry name" value="HTH_AraC"/>
</dbReference>
<dbReference type="CDD" id="cd03137">
    <property type="entry name" value="GATase1_AraC_1"/>
    <property type="match status" value="1"/>
</dbReference>
<dbReference type="Pfam" id="PF12833">
    <property type="entry name" value="HTH_18"/>
    <property type="match status" value="1"/>
</dbReference>
<accession>A0ABT6G7Z1</accession>
<keyword evidence="5" id="KW-1185">Reference proteome</keyword>
<reference evidence="4 5" key="1">
    <citation type="submission" date="2023-03" db="EMBL/GenBank/DDBJ databases">
        <title>Strain FZY0004 represents a novel species in the genus Thalassospira isolated from seawater.</title>
        <authorList>
            <person name="Fu Z.-Y."/>
        </authorList>
    </citation>
    <scope>NUCLEOTIDE SEQUENCE [LARGE SCALE GENOMIC DNA]</scope>
    <source>
        <strain evidence="4 5">FZY0004</strain>
    </source>
</reference>
<name>A0ABT6G7Z1_9PROT</name>
<sequence length="328" mass="36196">MSVLSILRLFMPSEDAMLSLGFILHSDFSPMGLAALTAFELANAQSEEKLYDVSILSANGGPVKGSIGFSIDTESVSDRYFDLLIVSGSMQPPGTEVVDFLKTAPRFSRRIASICTGAFVLAAAGLLDGRRATTHWAYAQQMKENYPKIKVEEDLIFIKDGPIWTSAGMTAGIDLALALIEEDFGADLARLIAKKLVIYHRRAGGQTQHSTLLELEPKSDRIQKVLTYARRNLESRLDVEELAGVANLSPRQFSRAFRTETGQSPAKAIENLRLEVARSLMEDTNHSIDEVARQTGFSDRDRMRRAFLRAFGQPPQTIRRATRTAAGI</sequence>
<dbReference type="Gene3D" id="1.10.10.60">
    <property type="entry name" value="Homeodomain-like"/>
    <property type="match status" value="1"/>
</dbReference>
<evidence type="ECO:0000313" key="4">
    <source>
        <dbReference type="EMBL" id="MDG4717884.1"/>
    </source>
</evidence>
<dbReference type="Pfam" id="PF01965">
    <property type="entry name" value="DJ-1_PfpI"/>
    <property type="match status" value="1"/>
</dbReference>
<dbReference type="InterPro" id="IPR002818">
    <property type="entry name" value="DJ-1/PfpI"/>
</dbReference>
<feature type="domain" description="HTH araC/xylS-type" evidence="3">
    <location>
        <begin position="223"/>
        <end position="321"/>
    </location>
</feature>
<evidence type="ECO:0000313" key="5">
    <source>
        <dbReference type="Proteomes" id="UP001529180"/>
    </source>
</evidence>
<comment type="caution">
    <text evidence="4">The sequence shown here is derived from an EMBL/GenBank/DDBJ whole genome shotgun (WGS) entry which is preliminary data.</text>
</comment>
<proteinExistence type="predicted"/>
<dbReference type="SUPFAM" id="SSF52317">
    <property type="entry name" value="Class I glutamine amidotransferase-like"/>
    <property type="match status" value="1"/>
</dbReference>
<dbReference type="PANTHER" id="PTHR43130">
    <property type="entry name" value="ARAC-FAMILY TRANSCRIPTIONAL REGULATOR"/>
    <property type="match status" value="1"/>
</dbReference>
<dbReference type="PANTHER" id="PTHR43130:SF3">
    <property type="entry name" value="HTH-TYPE TRANSCRIPTIONAL REGULATOR RV1931C"/>
    <property type="match status" value="1"/>
</dbReference>
<organism evidence="4 5">
    <name type="scientific">Thalassospira aquimaris</name>
    <dbReference type="NCBI Taxonomy" id="3037796"/>
    <lineage>
        <taxon>Bacteria</taxon>
        <taxon>Pseudomonadati</taxon>
        <taxon>Pseudomonadota</taxon>
        <taxon>Alphaproteobacteria</taxon>
        <taxon>Rhodospirillales</taxon>
        <taxon>Thalassospiraceae</taxon>
        <taxon>Thalassospira</taxon>
    </lineage>
</organism>
<evidence type="ECO:0000256" key="1">
    <source>
        <dbReference type="ARBA" id="ARBA00023015"/>
    </source>
</evidence>